<reference evidence="1" key="2">
    <citation type="submission" date="2017-10" db="EMBL/GenBank/DDBJ databases">
        <authorList>
            <person name="Banno H."/>
            <person name="Chua N.-H."/>
        </authorList>
    </citation>
    <scope>NUCLEOTIDE SEQUENCE [LARGE SCALE GENOMIC DNA]</scope>
</reference>
<reference evidence="3" key="1">
    <citation type="submission" date="2017-10" db="EMBL/GenBank/DDBJ databases">
        <authorList>
            <person name="Skurnik M."/>
        </authorList>
    </citation>
    <scope>NUCLEOTIDE SEQUENCE [LARGE SCALE GENOMIC DNA]</scope>
</reference>
<evidence type="ECO:0000313" key="4">
    <source>
        <dbReference type="Proteomes" id="UP000317227"/>
    </source>
</evidence>
<dbReference type="EMBL" id="LT960551">
    <property type="protein sequence ID" value="SOK58627.1"/>
    <property type="molecule type" value="Genomic_DNA"/>
</dbReference>
<dbReference type="RefSeq" id="YP_009623960.1">
    <property type="nucleotide sequence ID" value="NC_042116.1"/>
</dbReference>
<gene>
    <name evidence="1" type="primary">g350</name>
</gene>
<dbReference type="EMBL" id="LR596615">
    <property type="protein sequence ID" value="VUE36396.1"/>
    <property type="molecule type" value="Genomic_DNA"/>
</dbReference>
<accession>A0A2C9CXR6</accession>
<reference evidence="2 4" key="3">
    <citation type="submission" date="2019-06" db="EMBL/GenBank/DDBJ databases">
        <authorList>
            <person name="Bower L."/>
            <person name="Leinonen R."/>
        </authorList>
    </citation>
    <scope>NUCLEOTIDE SEQUENCE [LARGE SCALE GENOMIC DNA]</scope>
</reference>
<name>A0A2C9CXR6_9CAUD</name>
<dbReference type="GeneID" id="40100768"/>
<keyword evidence="3" id="KW-1185">Reference proteome</keyword>
<dbReference type="KEGG" id="vg:40100768"/>
<organism evidence="1 3">
    <name type="scientific">Yersinia phage fHe-Yen9-04</name>
    <dbReference type="NCBI Taxonomy" id="2052742"/>
    <lineage>
        <taxon>Viruses</taxon>
        <taxon>Duplodnaviria</taxon>
        <taxon>Heunggongvirae</taxon>
        <taxon>Uroviricota</taxon>
        <taxon>Caudoviricetes</taxon>
        <taxon>Eneladusvirus</taxon>
        <taxon>Eneladusvirus Yen904</taxon>
    </lineage>
</organism>
<evidence type="ECO:0000313" key="3">
    <source>
        <dbReference type="Proteomes" id="UP000240931"/>
    </source>
</evidence>
<evidence type="ECO:0000313" key="1">
    <source>
        <dbReference type="EMBL" id="SOK58627.1"/>
    </source>
</evidence>
<sequence length="184" mass="21640">MGLDITAYQNIKIIDSPDLDDNDEIIGLSYDEYFNVYNYTYFKEHFKDLEVNGYYEFEDSFNFRAGSYGGYNSWRNELAFIVCKLNNLSSTLPSDTKNLYSNIIWNLPENNNIPLYKFINFSDCEGIIGTEYCNIIYKELLSIETEFKSHNYMFDDAYNHNNKLFDNWLLAFKMGSENGCVSFH</sequence>
<evidence type="ECO:0000313" key="2">
    <source>
        <dbReference type="EMBL" id="VUE36396.1"/>
    </source>
</evidence>
<dbReference type="Proteomes" id="UP000240931">
    <property type="component" value="Segment"/>
</dbReference>
<protein>
    <submittedName>
        <fullName evidence="1">Uncharacterized protein</fullName>
    </submittedName>
</protein>
<dbReference type="Proteomes" id="UP000317227">
    <property type="component" value="Segment"/>
</dbReference>
<proteinExistence type="predicted"/>
<dbReference type="OrthoDB" id="39963at10239"/>